<comment type="subcellular location">
    <subcellularLocation>
        <location evidence="2">Cell membrane</location>
        <topology evidence="2">Multi-pass membrane protein</topology>
    </subcellularLocation>
</comment>
<feature type="domain" description="Histidine kinase" evidence="18">
    <location>
        <begin position="338"/>
        <end position="558"/>
    </location>
</feature>
<dbReference type="GO" id="GO:0005886">
    <property type="term" value="C:plasma membrane"/>
    <property type="evidence" value="ECO:0007669"/>
    <property type="project" value="UniProtKB-SubCell"/>
</dbReference>
<dbReference type="EC" id="2.7.13.3" evidence="3"/>
<dbReference type="SUPFAM" id="SSF47384">
    <property type="entry name" value="Homodimeric domain of signal transducing histidine kinase"/>
    <property type="match status" value="1"/>
</dbReference>
<evidence type="ECO:0000256" key="10">
    <source>
        <dbReference type="ARBA" id="ARBA00022840"/>
    </source>
</evidence>
<keyword evidence="12" id="KW-0902">Two-component regulatory system</keyword>
<feature type="modified residue" description="4-aspartylphosphate" evidence="16">
    <location>
        <position position="631"/>
    </location>
</feature>
<dbReference type="Pfam" id="PF02743">
    <property type="entry name" value="dCache_1"/>
    <property type="match status" value="1"/>
</dbReference>
<dbReference type="AlphaFoldDB" id="A0AAE9ZHZ4"/>
<dbReference type="SMART" id="SM00448">
    <property type="entry name" value="REC"/>
    <property type="match status" value="2"/>
</dbReference>
<dbReference type="SMART" id="SM00387">
    <property type="entry name" value="HATPase_c"/>
    <property type="match status" value="1"/>
</dbReference>
<dbReference type="FunFam" id="1.10.287.130:FF:000002">
    <property type="entry name" value="Two-component osmosensing histidine kinase"/>
    <property type="match status" value="1"/>
</dbReference>
<comment type="catalytic activity">
    <reaction evidence="1">
        <text>ATP + protein L-histidine = ADP + protein N-phospho-L-histidine.</text>
        <dbReference type="EC" id="2.7.13.3"/>
    </reaction>
</comment>
<keyword evidence="21" id="KW-1185">Reference proteome</keyword>
<dbReference type="Proteomes" id="UP001214043">
    <property type="component" value="Chromosome"/>
</dbReference>
<dbReference type="SUPFAM" id="SSF55874">
    <property type="entry name" value="ATPase domain of HSP90 chaperone/DNA topoisomerase II/histidine kinase"/>
    <property type="match status" value="1"/>
</dbReference>
<keyword evidence="6" id="KW-0808">Transferase</keyword>
<dbReference type="Pfam" id="PF00512">
    <property type="entry name" value="HisKA"/>
    <property type="match status" value="1"/>
</dbReference>
<dbReference type="Gene3D" id="3.30.565.10">
    <property type="entry name" value="Histidine kinase-like ATPase, C-terminal domain"/>
    <property type="match status" value="1"/>
</dbReference>
<evidence type="ECO:0000256" key="17">
    <source>
        <dbReference type="SAM" id="Phobius"/>
    </source>
</evidence>
<feature type="transmembrane region" description="Helical" evidence="17">
    <location>
        <begin position="21"/>
        <end position="41"/>
    </location>
</feature>
<keyword evidence="10" id="KW-0067">ATP-binding</keyword>
<dbReference type="Pfam" id="PF02518">
    <property type="entry name" value="HATPase_c"/>
    <property type="match status" value="1"/>
</dbReference>
<dbReference type="InterPro" id="IPR036890">
    <property type="entry name" value="HATPase_C_sf"/>
</dbReference>
<evidence type="ECO:0000256" key="16">
    <source>
        <dbReference type="PROSITE-ProRule" id="PRU00169"/>
    </source>
</evidence>
<evidence type="ECO:0000313" key="21">
    <source>
        <dbReference type="Proteomes" id="UP001214043"/>
    </source>
</evidence>
<proteinExistence type="predicted"/>
<dbReference type="InterPro" id="IPR011006">
    <property type="entry name" value="CheY-like_superfamily"/>
</dbReference>
<keyword evidence="13 17" id="KW-0472">Membrane</keyword>
<organism evidence="20 21">
    <name type="scientific">Hyphococcus flavus</name>
    <dbReference type="NCBI Taxonomy" id="1866326"/>
    <lineage>
        <taxon>Bacteria</taxon>
        <taxon>Pseudomonadati</taxon>
        <taxon>Pseudomonadota</taxon>
        <taxon>Alphaproteobacteria</taxon>
        <taxon>Parvularculales</taxon>
        <taxon>Parvularculaceae</taxon>
        <taxon>Hyphococcus</taxon>
    </lineage>
</organism>
<dbReference type="Gene3D" id="1.10.287.130">
    <property type="match status" value="1"/>
</dbReference>
<evidence type="ECO:0000259" key="19">
    <source>
        <dbReference type="PROSITE" id="PS50110"/>
    </source>
</evidence>
<dbReference type="InterPro" id="IPR036097">
    <property type="entry name" value="HisK_dim/P_sf"/>
</dbReference>
<dbReference type="InterPro" id="IPR001789">
    <property type="entry name" value="Sig_transdc_resp-reg_receiver"/>
</dbReference>
<dbReference type="Gene3D" id="3.40.50.2300">
    <property type="match status" value="2"/>
</dbReference>
<dbReference type="PANTHER" id="PTHR45339">
    <property type="entry name" value="HYBRID SIGNAL TRANSDUCTION HISTIDINE KINASE J"/>
    <property type="match status" value="1"/>
</dbReference>
<dbReference type="PROSITE" id="PS50109">
    <property type="entry name" value="HIS_KIN"/>
    <property type="match status" value="1"/>
</dbReference>
<sequence length="861" mass="94797">MKVIKSLDAERSTPSGARLMAMALAAGTLTVLAIFLIFAVYQYKSEYDLRQKELEKNLETLGEATAWGADNWLSHRISLAENLAHSISTSFDGANAIEYVSKPIYEDTFIWTYFGAANGAYHLWPADDELPSDYDPRTRPWYSAALMARQSTLTEPYFDISTNVETITVTAPVYRQKELLGVVGADFSTESLMGMLKETNLGGLGYAYLVTGAGKVLAHPNRELVSKDIAFAYSGQRPDISSDIQYIDSGDSPQIVTFHRIPSLNSVDWYLVISVDERLAFQNLYEFRTSVAIATLAAAVLMIAVLGFVIHRILVRPLMKARMDADAANVAKSEFLASMSHEIRTPMNGVLGMAEVLAGTSLDQRQRELASIIVSSGNALMTVINDILDFAKLEAGKFRLSPRPFNLRQTVYEVATMMQARALEQDIELIVRYAPDLAEGVVGDDSRLRQVLGNLIGNAVKFTEHGYVLIDVTGKRTGDEVSLHISVKDTGVGISAEQIPRMFEKFEQADGSHTRRFGGTGLGLSICKNIVELMGGEIGAESELGKGSTFWFKLTMPVDDNIASLPSVDKSTFDGVRILAVDDNAVNRRVLQELIDAWGFRSTIVGDPVLAMAALEKSVSESDRYHALLLDYQMPGEDGVSLAKRIQADPKFASTPALILSSIDDATTSERAQEANIAAYLSKPVRPSQLMDALAQVLADDAPKLLQKTIRDNETPVDEEVHQCSDHRTRVLIAEDNIVNQMVLTKFIDEDQYEVLLAENGEKALAVFKERSPALVFMDLSMPVMDGFEAAKNIRLHERDNGLSHTPIVATTAHVLEEDRERCKQSGMDDFLSKPMKKAAVEEAFDRWLGAECMSAGRISA</sequence>
<dbReference type="CDD" id="cd00082">
    <property type="entry name" value="HisKA"/>
    <property type="match status" value="1"/>
</dbReference>
<dbReference type="KEGG" id="hfl:PUV54_14820"/>
<keyword evidence="7 17" id="KW-0812">Transmembrane</keyword>
<dbReference type="InterPro" id="IPR033479">
    <property type="entry name" value="dCache_1"/>
</dbReference>
<dbReference type="GO" id="GO:0005524">
    <property type="term" value="F:ATP binding"/>
    <property type="evidence" value="ECO:0007669"/>
    <property type="project" value="UniProtKB-KW"/>
</dbReference>
<gene>
    <name evidence="20" type="ORF">PUV54_14820</name>
</gene>
<dbReference type="RefSeq" id="WP_274493059.1">
    <property type="nucleotide sequence ID" value="NZ_CP118166.1"/>
</dbReference>
<evidence type="ECO:0000256" key="4">
    <source>
        <dbReference type="ARBA" id="ARBA00022475"/>
    </source>
</evidence>
<keyword evidence="11 17" id="KW-1133">Transmembrane helix</keyword>
<dbReference type="CDD" id="cd17546">
    <property type="entry name" value="REC_hyHK_CKI1_RcsC-like"/>
    <property type="match status" value="2"/>
</dbReference>
<dbReference type="SUPFAM" id="SSF103190">
    <property type="entry name" value="Sensory domain-like"/>
    <property type="match status" value="1"/>
</dbReference>
<evidence type="ECO:0000256" key="15">
    <source>
        <dbReference type="ARBA" id="ARBA00068150"/>
    </source>
</evidence>
<reference evidence="20" key="1">
    <citation type="submission" date="2023-02" db="EMBL/GenBank/DDBJ databases">
        <title>Genome sequence of Hyphococcus flavus.</title>
        <authorList>
            <person name="Rong J.-C."/>
            <person name="Zhao Q."/>
            <person name="Yi M."/>
            <person name="Wu J.-Y."/>
        </authorList>
    </citation>
    <scope>NUCLEOTIDE SEQUENCE</scope>
    <source>
        <strain evidence="20">MCCC 1K03223</strain>
    </source>
</reference>
<feature type="modified residue" description="4-aspartylphosphate" evidence="16">
    <location>
        <position position="779"/>
    </location>
</feature>
<evidence type="ECO:0000259" key="18">
    <source>
        <dbReference type="PROSITE" id="PS50109"/>
    </source>
</evidence>
<keyword evidence="9" id="KW-0418">Kinase</keyword>
<evidence type="ECO:0000256" key="14">
    <source>
        <dbReference type="ARBA" id="ARBA00064003"/>
    </source>
</evidence>
<dbReference type="PRINTS" id="PR00344">
    <property type="entry name" value="BCTRLSENSOR"/>
</dbReference>
<feature type="transmembrane region" description="Helical" evidence="17">
    <location>
        <begin position="291"/>
        <end position="314"/>
    </location>
</feature>
<protein>
    <recommendedName>
        <fullName evidence="15">Sensory/regulatory protein RpfC</fullName>
        <ecNumber evidence="3">2.7.13.3</ecNumber>
    </recommendedName>
</protein>
<dbReference type="InterPro" id="IPR003594">
    <property type="entry name" value="HATPase_dom"/>
</dbReference>
<feature type="domain" description="Response regulatory" evidence="19">
    <location>
        <begin position="730"/>
        <end position="849"/>
    </location>
</feature>
<evidence type="ECO:0000256" key="3">
    <source>
        <dbReference type="ARBA" id="ARBA00012438"/>
    </source>
</evidence>
<evidence type="ECO:0000313" key="20">
    <source>
        <dbReference type="EMBL" id="WDI31221.1"/>
    </source>
</evidence>
<keyword evidence="5 16" id="KW-0597">Phosphoprotein</keyword>
<dbReference type="EMBL" id="CP118166">
    <property type="protein sequence ID" value="WDI31221.1"/>
    <property type="molecule type" value="Genomic_DNA"/>
</dbReference>
<keyword evidence="4" id="KW-1003">Cell membrane</keyword>
<evidence type="ECO:0000256" key="9">
    <source>
        <dbReference type="ARBA" id="ARBA00022777"/>
    </source>
</evidence>
<dbReference type="Pfam" id="PF00072">
    <property type="entry name" value="Response_reg"/>
    <property type="match status" value="2"/>
</dbReference>
<dbReference type="InterPro" id="IPR003661">
    <property type="entry name" value="HisK_dim/P_dom"/>
</dbReference>
<keyword evidence="8" id="KW-0547">Nucleotide-binding</keyword>
<evidence type="ECO:0000256" key="8">
    <source>
        <dbReference type="ARBA" id="ARBA00022741"/>
    </source>
</evidence>
<evidence type="ECO:0000256" key="1">
    <source>
        <dbReference type="ARBA" id="ARBA00000085"/>
    </source>
</evidence>
<dbReference type="PROSITE" id="PS50110">
    <property type="entry name" value="RESPONSE_REGULATORY"/>
    <property type="match status" value="2"/>
</dbReference>
<comment type="subunit">
    <text evidence="14">At low DSF concentrations, interacts with RpfF.</text>
</comment>
<dbReference type="SMART" id="SM00388">
    <property type="entry name" value="HisKA"/>
    <property type="match status" value="1"/>
</dbReference>
<dbReference type="FunFam" id="3.30.565.10:FF:000010">
    <property type="entry name" value="Sensor histidine kinase RcsC"/>
    <property type="match status" value="1"/>
</dbReference>
<evidence type="ECO:0000256" key="6">
    <source>
        <dbReference type="ARBA" id="ARBA00022679"/>
    </source>
</evidence>
<accession>A0AAE9ZHZ4</accession>
<dbReference type="GO" id="GO:0000155">
    <property type="term" value="F:phosphorelay sensor kinase activity"/>
    <property type="evidence" value="ECO:0007669"/>
    <property type="project" value="InterPro"/>
</dbReference>
<dbReference type="InterPro" id="IPR005467">
    <property type="entry name" value="His_kinase_dom"/>
</dbReference>
<dbReference type="InterPro" id="IPR029151">
    <property type="entry name" value="Sensor-like_sf"/>
</dbReference>
<dbReference type="CDD" id="cd16922">
    <property type="entry name" value="HATPase_EvgS-ArcB-TorS-like"/>
    <property type="match status" value="1"/>
</dbReference>
<dbReference type="CDD" id="cd12912">
    <property type="entry name" value="PDC2_MCP_like"/>
    <property type="match status" value="1"/>
</dbReference>
<dbReference type="Gene3D" id="3.30.450.20">
    <property type="entry name" value="PAS domain"/>
    <property type="match status" value="2"/>
</dbReference>
<dbReference type="CDD" id="cd12913">
    <property type="entry name" value="PDC1_MCP_like"/>
    <property type="match status" value="1"/>
</dbReference>
<dbReference type="PANTHER" id="PTHR45339:SF1">
    <property type="entry name" value="HYBRID SIGNAL TRANSDUCTION HISTIDINE KINASE J"/>
    <property type="match status" value="1"/>
</dbReference>
<evidence type="ECO:0000256" key="12">
    <source>
        <dbReference type="ARBA" id="ARBA00023012"/>
    </source>
</evidence>
<dbReference type="InterPro" id="IPR004358">
    <property type="entry name" value="Sig_transdc_His_kin-like_C"/>
</dbReference>
<evidence type="ECO:0000256" key="11">
    <source>
        <dbReference type="ARBA" id="ARBA00022989"/>
    </source>
</evidence>
<evidence type="ECO:0000256" key="2">
    <source>
        <dbReference type="ARBA" id="ARBA00004651"/>
    </source>
</evidence>
<dbReference type="SUPFAM" id="SSF52172">
    <property type="entry name" value="CheY-like"/>
    <property type="match status" value="2"/>
</dbReference>
<name>A0AAE9ZHZ4_9PROT</name>
<evidence type="ECO:0000256" key="7">
    <source>
        <dbReference type="ARBA" id="ARBA00022692"/>
    </source>
</evidence>
<evidence type="ECO:0000256" key="13">
    <source>
        <dbReference type="ARBA" id="ARBA00023136"/>
    </source>
</evidence>
<feature type="domain" description="Response regulatory" evidence="19">
    <location>
        <begin position="577"/>
        <end position="698"/>
    </location>
</feature>
<evidence type="ECO:0000256" key="5">
    <source>
        <dbReference type="ARBA" id="ARBA00022553"/>
    </source>
</evidence>